<dbReference type="Pfam" id="PF00931">
    <property type="entry name" value="NB-ARC"/>
    <property type="match status" value="1"/>
</dbReference>
<dbReference type="Gramene" id="ESW13426">
    <property type="protein sequence ID" value="ESW13426"/>
    <property type="gene ID" value="PHAVU_008G195100g"/>
</dbReference>
<dbReference type="Gene3D" id="3.40.50.10140">
    <property type="entry name" value="Toll/interleukin-1 receptor homology (TIR) domain"/>
    <property type="match status" value="1"/>
</dbReference>
<dbReference type="Gene3D" id="3.80.10.10">
    <property type="entry name" value="Ribonuclease Inhibitor"/>
    <property type="match status" value="2"/>
</dbReference>
<evidence type="ECO:0000256" key="1">
    <source>
        <dbReference type="ARBA" id="ARBA00022614"/>
    </source>
</evidence>
<dbReference type="InterPro" id="IPR035897">
    <property type="entry name" value="Toll_tir_struct_dom_sf"/>
</dbReference>
<accession>V7BAD0</accession>
<dbReference type="Pfam" id="PF01582">
    <property type="entry name" value="TIR"/>
    <property type="match status" value="1"/>
</dbReference>
<evidence type="ECO:0000313" key="7">
    <source>
        <dbReference type="Proteomes" id="UP000000226"/>
    </source>
</evidence>
<evidence type="ECO:0000259" key="5">
    <source>
        <dbReference type="PROSITE" id="PS50104"/>
    </source>
</evidence>
<keyword evidence="1" id="KW-0433">Leucine-rich repeat</keyword>
<keyword evidence="2" id="KW-0677">Repeat</keyword>
<dbReference type="SMART" id="SM00255">
    <property type="entry name" value="TIR"/>
    <property type="match status" value="1"/>
</dbReference>
<proteinExistence type="predicted"/>
<dbReference type="GO" id="GO:0043531">
    <property type="term" value="F:ADP binding"/>
    <property type="evidence" value="ECO:0007669"/>
    <property type="project" value="InterPro"/>
</dbReference>
<sequence>MGEHGEEEERLGFTYDVFISFRGEDTRNNFIGHLRRELDGKGIKSFNDDKNMRTGESLPPDLSKAIEESKIFIVVFSENYASSTRCLDELVKIIERSKMKEKKQLVYPVFYHVDPSDIRHERNSFGKHMKAHESQRIQDWRSALSQAVDFPGKHIATGDDESYRIEEIVGKVHEYITPKPLYSGQNPVGLEACIEEVKSLLDKKAEDKTVRMLGIYGLGGIGKTELAKALYNKIVQNFDAASFLSDVREKSNRINGMEDLQKTLLSDMFEELETKLGSTIKGMGEIKEKLQKKKVLLVLDDVGDKDQLEKLAGECNWFGPGSRIIITTREENVLIAHQVKLKYEMKELDDQHSLELFCWNAFKQSYPKTGFEDVSVRAVDYAKGLPLALKVIGSDLAAFHESLGDWEMAMKEYEKTPNTEIQDVLKISYDRLDDNAKQIFLDIACFFKGERMEYVKKILLEFCPTTNMKVLLNKSLITIEYDCLKMHDLIQDMGREIVKKESINPAKRSRIWYYEDAIEILTKDYGSDKIQGIMLDPPQREEVEWSGTALVKMECLRILIVRNTSFSSELEHLPNYLRLLDWEECPSKSFPPKFNPENIIVLNLPRSRLTLEEPFKKFPCLTIMDFSYNQSIKTIPDMSELQILRELRLDHCRELTAVHESVGELKRLAHLSVSGCIKLEKFVSKMFLPSLEVFDLNLCESLGHFPEIRLEMTKPLKIYMINTAIQELPESIGKLTGLECIDISNNRELKCLPSSLFKLPNVVSLKIEACSKLQESFRSLVQHPSKADVRPKLQSLNVENDNLSDEDLLAILCYFPNLKELIASENNFVSIPSCIKECGDLTSLELNGCEKLKKIPEFTNLRILYVHHCSNLEEISELSSTVQKVDARFCFKLTRETSDMLWNQVKKKGVRGIELVMPFTTEIPEWFNYVGVQRYPRFWVRKKFPNIALAMIFHFQDESEREKFARRRVVDLRLLINGQYVPCKGSRKFRIEAEHILIFDLRVLFSDKEWLGLDRLLMKKEWNLVQIAYKATSSFVISGWGAFVYEEDKTKMDDLVFASPDPMDPDEMPQAIVPKKDDMEEYKMMIESLGLDESYKRTLNEWLDNKGRGGFEGMAENHSMQIVLGELQRISQDAENALKAVGSALKDPKSTLRQILDVLKNDDGKPKVTILGDLALIRLKDPVKLHNVEEASTSGHTGSEEEEGYDPRVEEIVREMFVEGMEDGLLEAHIRFPSLDIVETRRAALEKGYRVRWRPEDEVQTSIETRTYISGIYSGLLEAKLMFPDLDMWPTINTVAKRKGITETFGSPTEAKPSFPHLDSPPLVEEMVREIFDQGMMDGGAPTSSHKESEEEEAITRELWYEGMKDGVFEAQNRFPSLDIADTISIALAKGSGIEWTPKGMEIIPSAENRTYLSGVYGGLLEAKLRFPDLDVLETLNTVANRKGINTNFVSP</sequence>
<dbReference type="Pfam" id="PF23286">
    <property type="entry name" value="LRR_13"/>
    <property type="match status" value="1"/>
</dbReference>
<dbReference type="InterPro" id="IPR032675">
    <property type="entry name" value="LRR_dom_sf"/>
</dbReference>
<dbReference type="Gene3D" id="1.10.8.430">
    <property type="entry name" value="Helical domain of apoptotic protease-activating factors"/>
    <property type="match status" value="1"/>
</dbReference>
<dbReference type="Proteomes" id="UP000000226">
    <property type="component" value="Chromosome 8"/>
</dbReference>
<dbReference type="SUPFAM" id="SSF52200">
    <property type="entry name" value="Toll/Interleukin receptor TIR domain"/>
    <property type="match status" value="1"/>
</dbReference>
<gene>
    <name evidence="6" type="ORF">PHAVU_008G195100g</name>
</gene>
<dbReference type="eggNOG" id="ENOG502R4BG">
    <property type="taxonomic scope" value="Eukaryota"/>
</dbReference>
<dbReference type="SUPFAM" id="SSF52540">
    <property type="entry name" value="P-loop containing nucleoside triphosphate hydrolases"/>
    <property type="match status" value="1"/>
</dbReference>
<name>V7BAD0_PHAVU</name>
<dbReference type="InterPro" id="IPR002182">
    <property type="entry name" value="NB-ARC"/>
</dbReference>
<evidence type="ECO:0000256" key="3">
    <source>
        <dbReference type="ARBA" id="ARBA00022821"/>
    </source>
</evidence>
<dbReference type="SMR" id="V7BAD0"/>
<dbReference type="STRING" id="3885.V7BAD0"/>
<keyword evidence="7" id="KW-1185">Reference proteome</keyword>
<dbReference type="Pfam" id="PF23282">
    <property type="entry name" value="WHD_ROQ1"/>
    <property type="match status" value="1"/>
</dbReference>
<evidence type="ECO:0000313" key="6">
    <source>
        <dbReference type="EMBL" id="ESW13426.1"/>
    </source>
</evidence>
<dbReference type="InterPro" id="IPR027417">
    <property type="entry name" value="P-loop_NTPase"/>
</dbReference>
<dbReference type="Gene3D" id="3.40.50.300">
    <property type="entry name" value="P-loop containing nucleotide triphosphate hydrolases"/>
    <property type="match status" value="1"/>
</dbReference>
<dbReference type="InterPro" id="IPR000157">
    <property type="entry name" value="TIR_dom"/>
</dbReference>
<dbReference type="GO" id="GO:0006952">
    <property type="term" value="P:defense response"/>
    <property type="evidence" value="ECO:0007669"/>
    <property type="project" value="InterPro"/>
</dbReference>
<dbReference type="FunFam" id="3.40.50.10140:FF:000007">
    <property type="entry name" value="Disease resistance protein (TIR-NBS-LRR class)"/>
    <property type="match status" value="1"/>
</dbReference>
<reference evidence="7" key="1">
    <citation type="journal article" date="2014" name="Nat. Genet.">
        <title>A reference genome for common bean and genome-wide analysis of dual domestications.</title>
        <authorList>
            <person name="Schmutz J."/>
            <person name="McClean P.E."/>
            <person name="Mamidi S."/>
            <person name="Wu G.A."/>
            <person name="Cannon S.B."/>
            <person name="Grimwood J."/>
            <person name="Jenkins J."/>
            <person name="Shu S."/>
            <person name="Song Q."/>
            <person name="Chavarro C."/>
            <person name="Torres-Torres M."/>
            <person name="Geffroy V."/>
            <person name="Moghaddam S.M."/>
            <person name="Gao D."/>
            <person name="Abernathy B."/>
            <person name="Barry K."/>
            <person name="Blair M."/>
            <person name="Brick M.A."/>
            <person name="Chovatia M."/>
            <person name="Gepts P."/>
            <person name="Goodstein D.M."/>
            <person name="Gonzales M."/>
            <person name="Hellsten U."/>
            <person name="Hyten D.L."/>
            <person name="Jia G."/>
            <person name="Kelly J.D."/>
            <person name="Kudrna D."/>
            <person name="Lee R."/>
            <person name="Richard M.M."/>
            <person name="Miklas P.N."/>
            <person name="Osorno J.M."/>
            <person name="Rodrigues J."/>
            <person name="Thareau V."/>
            <person name="Urrea C.A."/>
            <person name="Wang M."/>
            <person name="Yu Y."/>
            <person name="Zhang M."/>
            <person name="Wing R.A."/>
            <person name="Cregan P.B."/>
            <person name="Rokhsar D.S."/>
            <person name="Jackson S.A."/>
        </authorList>
    </citation>
    <scope>NUCLEOTIDE SEQUENCE [LARGE SCALE GENOMIC DNA]</scope>
    <source>
        <strain evidence="7">cv. G19833</strain>
    </source>
</reference>
<dbReference type="PANTHER" id="PTHR11017">
    <property type="entry name" value="LEUCINE-RICH REPEAT-CONTAINING PROTEIN"/>
    <property type="match status" value="1"/>
</dbReference>
<protein>
    <recommendedName>
        <fullName evidence="5">TIR domain-containing protein</fullName>
    </recommendedName>
</protein>
<keyword evidence="3" id="KW-0611">Plant defense</keyword>
<keyword evidence="4" id="KW-0520">NAD</keyword>
<dbReference type="PANTHER" id="PTHR11017:SF587">
    <property type="entry name" value="NB-ARC DOMAIN PROTEIN"/>
    <property type="match status" value="1"/>
</dbReference>
<dbReference type="SUPFAM" id="SSF52058">
    <property type="entry name" value="L domain-like"/>
    <property type="match status" value="1"/>
</dbReference>
<dbReference type="InterPro" id="IPR042197">
    <property type="entry name" value="Apaf_helical"/>
</dbReference>
<evidence type="ECO:0000256" key="2">
    <source>
        <dbReference type="ARBA" id="ARBA00022737"/>
    </source>
</evidence>
<feature type="domain" description="TIR" evidence="5">
    <location>
        <begin position="13"/>
        <end position="176"/>
    </location>
</feature>
<evidence type="ECO:0000256" key="4">
    <source>
        <dbReference type="ARBA" id="ARBA00023027"/>
    </source>
</evidence>
<organism evidence="6 7">
    <name type="scientific">Phaseolus vulgaris</name>
    <name type="common">Kidney bean</name>
    <name type="synonym">French bean</name>
    <dbReference type="NCBI Taxonomy" id="3885"/>
    <lineage>
        <taxon>Eukaryota</taxon>
        <taxon>Viridiplantae</taxon>
        <taxon>Streptophyta</taxon>
        <taxon>Embryophyta</taxon>
        <taxon>Tracheophyta</taxon>
        <taxon>Spermatophyta</taxon>
        <taxon>Magnoliopsida</taxon>
        <taxon>eudicotyledons</taxon>
        <taxon>Gunneridae</taxon>
        <taxon>Pentapetalae</taxon>
        <taxon>rosids</taxon>
        <taxon>fabids</taxon>
        <taxon>Fabales</taxon>
        <taxon>Fabaceae</taxon>
        <taxon>Papilionoideae</taxon>
        <taxon>50 kb inversion clade</taxon>
        <taxon>NPAAA clade</taxon>
        <taxon>indigoferoid/millettioid clade</taxon>
        <taxon>Phaseoleae</taxon>
        <taxon>Phaseolus</taxon>
    </lineage>
</organism>
<dbReference type="InterPro" id="IPR058192">
    <property type="entry name" value="WHD_ROQ1-like"/>
</dbReference>
<dbReference type="PROSITE" id="PS50104">
    <property type="entry name" value="TIR"/>
    <property type="match status" value="1"/>
</dbReference>
<dbReference type="OMA" id="AYLEYEM"/>
<dbReference type="EMBL" id="CM002295">
    <property type="protein sequence ID" value="ESW13426.1"/>
    <property type="molecule type" value="Genomic_DNA"/>
</dbReference>
<dbReference type="InterPro" id="IPR058546">
    <property type="entry name" value="RPS4B/Roq1-like_LRR"/>
</dbReference>
<dbReference type="GO" id="GO:0007165">
    <property type="term" value="P:signal transduction"/>
    <property type="evidence" value="ECO:0007669"/>
    <property type="project" value="InterPro"/>
</dbReference>
<dbReference type="OrthoDB" id="674604at2759"/>
<dbReference type="InterPro" id="IPR044974">
    <property type="entry name" value="Disease_R_plants"/>
</dbReference>
<dbReference type="PRINTS" id="PR00364">
    <property type="entry name" value="DISEASERSIST"/>
</dbReference>